<comment type="caution">
    <text evidence="1">The sequence shown here is derived from an EMBL/GenBank/DDBJ whole genome shotgun (WGS) entry which is preliminary data.</text>
</comment>
<dbReference type="EMBL" id="LVVM01000696">
    <property type="protein sequence ID" value="OJA20149.1"/>
    <property type="molecule type" value="Genomic_DNA"/>
</dbReference>
<accession>A0A1J8QGV5</accession>
<sequence length="17" mass="1796">MRNPTADSIGSDFNIGT</sequence>
<protein>
    <submittedName>
        <fullName evidence="1">Uncharacterized protein</fullName>
    </submittedName>
</protein>
<dbReference type="AlphaFoldDB" id="A0A1J8QGV5"/>
<evidence type="ECO:0000313" key="2">
    <source>
        <dbReference type="Proteomes" id="UP000183567"/>
    </source>
</evidence>
<keyword evidence="2" id="KW-1185">Reference proteome</keyword>
<organism evidence="1 2">
    <name type="scientific">Rhizopogon vesiculosus</name>
    <dbReference type="NCBI Taxonomy" id="180088"/>
    <lineage>
        <taxon>Eukaryota</taxon>
        <taxon>Fungi</taxon>
        <taxon>Dikarya</taxon>
        <taxon>Basidiomycota</taxon>
        <taxon>Agaricomycotina</taxon>
        <taxon>Agaricomycetes</taxon>
        <taxon>Agaricomycetidae</taxon>
        <taxon>Boletales</taxon>
        <taxon>Suillineae</taxon>
        <taxon>Rhizopogonaceae</taxon>
        <taxon>Rhizopogon</taxon>
    </lineage>
</organism>
<proteinExistence type="predicted"/>
<name>A0A1J8QGV5_9AGAM</name>
<gene>
    <name evidence="1" type="ORF">AZE42_08446</name>
</gene>
<dbReference type="Proteomes" id="UP000183567">
    <property type="component" value="Unassembled WGS sequence"/>
</dbReference>
<evidence type="ECO:0000313" key="1">
    <source>
        <dbReference type="EMBL" id="OJA20149.1"/>
    </source>
</evidence>
<reference evidence="1 2" key="1">
    <citation type="submission" date="2016-03" db="EMBL/GenBank/DDBJ databases">
        <title>Comparative genomics of the ectomycorrhizal sister species Rhizopogon vinicolor and Rhizopogon vesiculosus (Basidiomycota: Boletales) reveals a divergence of the mating type B locus.</title>
        <authorList>
            <person name="Mujic A.B."/>
            <person name="Kuo A."/>
            <person name="Tritt A."/>
            <person name="Lipzen A."/>
            <person name="Chen C."/>
            <person name="Johnson J."/>
            <person name="Sharma A."/>
            <person name="Barry K."/>
            <person name="Grigoriev I.V."/>
            <person name="Spatafora J.W."/>
        </authorList>
    </citation>
    <scope>NUCLEOTIDE SEQUENCE [LARGE SCALE GENOMIC DNA]</scope>
    <source>
        <strain evidence="1 2">AM-OR11-056</strain>
    </source>
</reference>